<dbReference type="AlphaFoldDB" id="A0A3D8LHD5"/>
<gene>
    <name evidence="4" type="ORF">DXT99_02935</name>
</gene>
<dbReference type="InterPro" id="IPR000863">
    <property type="entry name" value="Sulfotransferase_dom"/>
</dbReference>
<dbReference type="Gene3D" id="3.40.50.300">
    <property type="entry name" value="P-loop containing nucleotide triphosphate hydrolases"/>
    <property type="match status" value="1"/>
</dbReference>
<keyword evidence="2" id="KW-0808">Transferase</keyword>
<comment type="caution">
    <text evidence="4">The sequence shown here is derived from an EMBL/GenBank/DDBJ whole genome shotgun (WGS) entry which is preliminary data.</text>
</comment>
<dbReference type="EMBL" id="QRGR01000003">
    <property type="protein sequence ID" value="RDV16859.1"/>
    <property type="molecule type" value="Genomic_DNA"/>
</dbReference>
<dbReference type="InterPro" id="IPR027417">
    <property type="entry name" value="P-loop_NTPase"/>
</dbReference>
<dbReference type="GO" id="GO:0008146">
    <property type="term" value="F:sulfotransferase activity"/>
    <property type="evidence" value="ECO:0007669"/>
    <property type="project" value="InterPro"/>
</dbReference>
<comment type="similarity">
    <text evidence="1">Belongs to the sulfotransferase 1 family.</text>
</comment>
<accession>A0A3D8LHD5</accession>
<protein>
    <recommendedName>
        <fullName evidence="3">Sulfotransferase domain-containing protein</fullName>
    </recommendedName>
</protein>
<keyword evidence="5" id="KW-1185">Reference proteome</keyword>
<dbReference type="SUPFAM" id="SSF52540">
    <property type="entry name" value="P-loop containing nucleoside triphosphate hydrolases"/>
    <property type="match status" value="1"/>
</dbReference>
<evidence type="ECO:0000256" key="2">
    <source>
        <dbReference type="ARBA" id="ARBA00022679"/>
    </source>
</evidence>
<dbReference type="Proteomes" id="UP000256708">
    <property type="component" value="Unassembled WGS sequence"/>
</dbReference>
<evidence type="ECO:0000259" key="3">
    <source>
        <dbReference type="Pfam" id="PF00685"/>
    </source>
</evidence>
<evidence type="ECO:0000313" key="4">
    <source>
        <dbReference type="EMBL" id="RDV16859.1"/>
    </source>
</evidence>
<evidence type="ECO:0000256" key="1">
    <source>
        <dbReference type="ARBA" id="ARBA00005771"/>
    </source>
</evidence>
<organism evidence="4 5">
    <name type="scientific">Pontibacter diazotrophicus</name>
    <dbReference type="NCBI Taxonomy" id="1400979"/>
    <lineage>
        <taxon>Bacteria</taxon>
        <taxon>Pseudomonadati</taxon>
        <taxon>Bacteroidota</taxon>
        <taxon>Cytophagia</taxon>
        <taxon>Cytophagales</taxon>
        <taxon>Hymenobacteraceae</taxon>
        <taxon>Pontibacter</taxon>
    </lineage>
</organism>
<name>A0A3D8LHD5_9BACT</name>
<proteinExistence type="inferred from homology"/>
<dbReference type="PANTHER" id="PTHR11783">
    <property type="entry name" value="SULFOTRANSFERASE SULT"/>
    <property type="match status" value="1"/>
</dbReference>
<sequence length="298" mass="35417">MRILQGGAPKCGNFWLYQIIQQILTRTGRDTGSFIQQHPIYELARNWDLNYPSQASIDVLEITDLQYSYRISSIFRMPITDIQSYLSRTNHVWTHSPVCKRSGELLDLFDKKVYIIRDSRDRAISASKYYCSDYMLKYYPQEEKDPQQFLEKNFEKLMQEWVWHVFDHLRLSRRYNIHIAFYEGFLLDFQQELGRLLDYLDIDLNQAQRDALQEAMSFATLKSKNPKHLKKGQSGYWMDQLKDEQVEKADIIAGPLIRFLNYPEQKGQPMTFSTEPDHHQDFDQLKQEIIASQEVLYT</sequence>
<dbReference type="Pfam" id="PF00685">
    <property type="entry name" value="Sulfotransfer_1"/>
    <property type="match status" value="1"/>
</dbReference>
<reference evidence="5" key="1">
    <citation type="submission" date="2018-08" db="EMBL/GenBank/DDBJ databases">
        <authorList>
            <person name="Liu Z.-W."/>
            <person name="Du Z.-J."/>
        </authorList>
    </citation>
    <scope>NUCLEOTIDE SEQUENCE [LARGE SCALE GENOMIC DNA]</scope>
    <source>
        <strain evidence="5">H4X</strain>
    </source>
</reference>
<evidence type="ECO:0000313" key="5">
    <source>
        <dbReference type="Proteomes" id="UP000256708"/>
    </source>
</evidence>
<dbReference type="OrthoDB" id="847754at2"/>
<feature type="domain" description="Sulfotransferase" evidence="3">
    <location>
        <begin position="7"/>
        <end position="252"/>
    </location>
</feature>